<dbReference type="STRING" id="1202772.A0A1V9YNA7"/>
<dbReference type="EMBL" id="JNBR01001461">
    <property type="protein sequence ID" value="OQR87175.1"/>
    <property type="molecule type" value="Genomic_DNA"/>
</dbReference>
<protein>
    <submittedName>
        <fullName evidence="1">TPR repeat containing protein</fullName>
    </submittedName>
</protein>
<proteinExistence type="predicted"/>
<comment type="caution">
    <text evidence="1">The sequence shown here is derived from an EMBL/GenBank/DDBJ whole genome shotgun (WGS) entry which is preliminary data.</text>
</comment>
<gene>
    <name evidence="1" type="ORF">ACHHYP_09422</name>
</gene>
<evidence type="ECO:0000313" key="2">
    <source>
        <dbReference type="Proteomes" id="UP000243579"/>
    </source>
</evidence>
<dbReference type="Gene3D" id="1.25.40.10">
    <property type="entry name" value="Tetratricopeptide repeat domain"/>
    <property type="match status" value="1"/>
</dbReference>
<name>A0A1V9YNA7_ACHHY</name>
<dbReference type="SUPFAM" id="SSF48452">
    <property type="entry name" value="TPR-like"/>
    <property type="match status" value="1"/>
</dbReference>
<reference evidence="1 2" key="1">
    <citation type="journal article" date="2014" name="Genome Biol. Evol.">
        <title>The secreted proteins of Achlya hypogyna and Thraustotheca clavata identify the ancestral oomycete secretome and reveal gene acquisitions by horizontal gene transfer.</title>
        <authorList>
            <person name="Misner I."/>
            <person name="Blouin N."/>
            <person name="Leonard G."/>
            <person name="Richards T.A."/>
            <person name="Lane C.E."/>
        </authorList>
    </citation>
    <scope>NUCLEOTIDE SEQUENCE [LARGE SCALE GENOMIC DNA]</scope>
    <source>
        <strain evidence="1 2">ATCC 48635</strain>
    </source>
</reference>
<dbReference type="Proteomes" id="UP000243579">
    <property type="component" value="Unassembled WGS sequence"/>
</dbReference>
<dbReference type="OrthoDB" id="771227at2759"/>
<organism evidence="1 2">
    <name type="scientific">Achlya hypogyna</name>
    <name type="common">Oomycete</name>
    <name type="synonym">Protoachlya hypogyna</name>
    <dbReference type="NCBI Taxonomy" id="1202772"/>
    <lineage>
        <taxon>Eukaryota</taxon>
        <taxon>Sar</taxon>
        <taxon>Stramenopiles</taxon>
        <taxon>Oomycota</taxon>
        <taxon>Saprolegniomycetes</taxon>
        <taxon>Saprolegniales</taxon>
        <taxon>Achlyaceae</taxon>
        <taxon>Achlya</taxon>
    </lineage>
</organism>
<evidence type="ECO:0000313" key="1">
    <source>
        <dbReference type="EMBL" id="OQR87175.1"/>
    </source>
</evidence>
<dbReference type="InterPro" id="IPR011990">
    <property type="entry name" value="TPR-like_helical_dom_sf"/>
</dbReference>
<dbReference type="Pfam" id="PF13374">
    <property type="entry name" value="TPR_10"/>
    <property type="match status" value="1"/>
</dbReference>
<accession>A0A1V9YNA7</accession>
<dbReference type="AlphaFoldDB" id="A0A1V9YNA7"/>
<sequence>MTLAPTPPHPFGVTLGFFRHLIDLCGGRTKLQGRTTAQVCFDYIVPLTASTQLSLVDHIAADPATTHFVQPANWYISHAWSYLFLETVDSLEVFFAQQQLSDEAVVWFCVFNNNQHRAATYPFEYWSSTFKSQLSAIGNVVMVMHPWNDPVVLRRSWCVFEVYVAVTTGARFEMAMAPDQLELLLNDMKKTNVFNAILSTIKSEQSSTTVPSDRDGIFALIEAETSFTAVDRLVFSTISDWMKRALTTHAVSLASPEEQEPAWRSLHDLYGATDKWVDAERCAEQVVACCESIHGVGNATTLFANTLVLTSRAKANQPLEVWEQPFETLIEQLESVLGRAHPDVIEARVRFASELVSRGLKNERAIELLFVNSECLGSMQPDDHATLRTALPLGQAHCNLNHFDDAEHWFGIALASARRVHPPEHPFIVSAEAGLGDLYHLVGRLDEALAIFEIHAELHLRRYGIDDYKTVAAFGVMGTTLHRMGKLVRARSHFTDLLNALAKRPPRQVVNTIISQEGLALVHWALDDKAAAVALLLQCIKQFLAHDRLFRALRSTERLYRLLIEASVDGADDAWVPVHDHFVAPVTPPESWTSEYCAGCHQDIVGTLTCCNMCPRGTYFYCRLCSTLGRILCAHDTSAFLAFKPPHRHLLEEKLASFNGPLDAFDEALAHYTSYCRDHSVPEDEQMPRVVFGYEVDSRPWHPML</sequence>
<keyword evidence="2" id="KW-1185">Reference proteome</keyword>
<dbReference type="Pfam" id="PF13424">
    <property type="entry name" value="TPR_12"/>
    <property type="match status" value="1"/>
</dbReference>